<accession>A0A9P1D8F9</accession>
<dbReference type="GO" id="GO:0003887">
    <property type="term" value="F:DNA-directed DNA polymerase activity"/>
    <property type="evidence" value="ECO:0007669"/>
    <property type="project" value="UniProtKB-UniRule"/>
</dbReference>
<evidence type="ECO:0000313" key="15">
    <source>
        <dbReference type="Proteomes" id="UP001152797"/>
    </source>
</evidence>
<dbReference type="GO" id="GO:0046872">
    <property type="term" value="F:metal ion binding"/>
    <property type="evidence" value="ECO:0007669"/>
    <property type="project" value="UniProtKB-UniRule"/>
</dbReference>
<keyword evidence="6 10" id="KW-0239">DNA-directed DNA polymerase</keyword>
<keyword evidence="3 10" id="KW-0548">Nucleotidyltransferase</keyword>
<dbReference type="GO" id="GO:0003677">
    <property type="term" value="F:DNA binding"/>
    <property type="evidence" value="ECO:0007669"/>
    <property type="project" value="UniProtKB-UniRule"/>
</dbReference>
<evidence type="ECO:0000256" key="1">
    <source>
        <dbReference type="ARBA" id="ARBA00022634"/>
    </source>
</evidence>
<gene>
    <name evidence="13" type="ORF">C1SCF055_LOCUS30883</name>
</gene>
<dbReference type="SUPFAM" id="SSF81301">
    <property type="entry name" value="Nucleotidyltransferase"/>
    <property type="match status" value="1"/>
</dbReference>
<evidence type="ECO:0000313" key="14">
    <source>
        <dbReference type="EMBL" id="CAL1158505.1"/>
    </source>
</evidence>
<dbReference type="InterPro" id="IPR010996">
    <property type="entry name" value="HHH_MUS81"/>
</dbReference>
<dbReference type="Proteomes" id="UP001152797">
    <property type="component" value="Unassembled WGS sequence"/>
</dbReference>
<dbReference type="InterPro" id="IPR018944">
    <property type="entry name" value="DNA_pol_lambd_fingers_domain"/>
</dbReference>
<keyword evidence="15" id="KW-1185">Reference proteome</keyword>
<proteinExistence type="inferred from homology"/>
<keyword evidence="4" id="KW-0235">DNA replication</keyword>
<evidence type="ECO:0000256" key="8">
    <source>
        <dbReference type="ARBA" id="ARBA00049244"/>
    </source>
</evidence>
<feature type="region of interest" description="Disordered" evidence="11">
    <location>
        <begin position="37"/>
        <end position="97"/>
    </location>
</feature>
<dbReference type="Gene3D" id="1.10.150.110">
    <property type="entry name" value="DNA polymerase beta, N-terminal domain-like"/>
    <property type="match status" value="1"/>
</dbReference>
<dbReference type="SMART" id="SM00483">
    <property type="entry name" value="POLXc"/>
    <property type="match status" value="1"/>
</dbReference>
<dbReference type="EMBL" id="CAMXCT030003567">
    <property type="protein sequence ID" value="CAL4792442.1"/>
    <property type="molecule type" value="Genomic_DNA"/>
</dbReference>
<organism evidence="13">
    <name type="scientific">Cladocopium goreaui</name>
    <dbReference type="NCBI Taxonomy" id="2562237"/>
    <lineage>
        <taxon>Eukaryota</taxon>
        <taxon>Sar</taxon>
        <taxon>Alveolata</taxon>
        <taxon>Dinophyceae</taxon>
        <taxon>Suessiales</taxon>
        <taxon>Symbiodiniaceae</taxon>
        <taxon>Cladocopium</taxon>
    </lineage>
</organism>
<dbReference type="InterPro" id="IPR029398">
    <property type="entry name" value="PolB_thumb"/>
</dbReference>
<evidence type="ECO:0000256" key="10">
    <source>
        <dbReference type="RuleBase" id="RU366014"/>
    </source>
</evidence>
<reference evidence="13" key="1">
    <citation type="submission" date="2022-10" db="EMBL/GenBank/DDBJ databases">
        <authorList>
            <person name="Chen Y."/>
            <person name="Dougan E. K."/>
            <person name="Chan C."/>
            <person name="Rhodes N."/>
            <person name="Thang M."/>
        </authorList>
    </citation>
    <scope>NUCLEOTIDE SEQUENCE</scope>
</reference>
<dbReference type="Pfam" id="PF14716">
    <property type="entry name" value="HHH_8"/>
    <property type="match status" value="1"/>
</dbReference>
<comment type="similarity">
    <text evidence="10">Belongs to the DNA polymerase type-X family.</text>
</comment>
<keyword evidence="7 10" id="KW-0234">DNA repair</keyword>
<sequence>FNAWKPKDFALEARVRWVSTDWLISCLSQQRRVPEAQFPWPSRTDSPASPSPKGSRKRDISKLASPAESPTSPSPKVVPHASKMPEEPAESSSEVEELRPTMATFNGQLTPKRQALLQRKEKFACQRTASSSTAPAPQNAALAELFSRLQKHYESLGDGWKERSYRTTAGLIRSLPFEVTSVEDLERPQLKRLGKKTRQKMLEFLETGQIGRVEGLQDDEATKALNELQGIWGVGLTTARRWYAMGCCSVVEVQRQVDQGQLKLNSDQLIGLEFFHDFAQRIPRDEVSEIVAMVRGSALKRYGSRLRLEACGSYRRGKETCGDVDLLLCARTAADEQLVGPPAEVLQRLVADLTQQEFLTHDLKGTRWTGESHDGDPPSSSTSACYFGVCKVRSCHRRIDIKVHPRVEFPFALLSFTGSGPFNRSMRLFARRAGFSLSDHGICEASHARGVGRGQRLWTGPPIAQQHFLEEKDIFDFLGLTYREPSEREVDAVWLSETGVVPMESADEVTVTASPKRNLNTAVVIDSESEEKWTICGLIHLISGWNLLGSS</sequence>
<reference evidence="14" key="2">
    <citation type="submission" date="2024-04" db="EMBL/GenBank/DDBJ databases">
        <authorList>
            <person name="Chen Y."/>
            <person name="Shah S."/>
            <person name="Dougan E. K."/>
            <person name="Thang M."/>
            <person name="Chan C."/>
        </authorList>
    </citation>
    <scope>NUCLEOTIDE SEQUENCE [LARGE SCALE GENOMIC DNA]</scope>
</reference>
<feature type="compositionally biased region" description="Low complexity" evidence="11">
    <location>
        <begin position="64"/>
        <end position="75"/>
    </location>
</feature>
<dbReference type="InterPro" id="IPR037160">
    <property type="entry name" value="DNA_Pol_thumb_sf"/>
</dbReference>
<dbReference type="EMBL" id="CAMXCT010003567">
    <property type="protein sequence ID" value="CAI4005130.1"/>
    <property type="molecule type" value="Genomic_DNA"/>
</dbReference>
<evidence type="ECO:0000256" key="7">
    <source>
        <dbReference type="ARBA" id="ARBA00023204"/>
    </source>
</evidence>
<feature type="non-terminal residue" evidence="13">
    <location>
        <position position="551"/>
    </location>
</feature>
<comment type="subcellular location">
    <subcellularLocation>
        <location evidence="10">Nucleus</location>
    </subcellularLocation>
</comment>
<evidence type="ECO:0000259" key="12">
    <source>
        <dbReference type="SMART" id="SM00483"/>
    </source>
</evidence>
<dbReference type="InterPro" id="IPR027421">
    <property type="entry name" value="DNA_pol_lamdba_lyase_dom_sf"/>
</dbReference>
<keyword evidence="5 10" id="KW-0227">DNA damage</keyword>
<dbReference type="Gene3D" id="1.10.150.20">
    <property type="entry name" value="5' to 3' exonuclease, C-terminal subdomain"/>
    <property type="match status" value="1"/>
</dbReference>
<dbReference type="GO" id="GO:0005634">
    <property type="term" value="C:nucleus"/>
    <property type="evidence" value="ECO:0007669"/>
    <property type="project" value="UniProtKB-SubCell"/>
</dbReference>
<protein>
    <recommendedName>
        <fullName evidence="10">DNA polymerase</fullName>
        <ecNumber evidence="10">2.7.7.7</ecNumber>
    </recommendedName>
</protein>
<dbReference type="InterPro" id="IPR036420">
    <property type="entry name" value="BRCT_dom_sf"/>
</dbReference>
<keyword evidence="1" id="KW-0237">DNA synthesis</keyword>
<dbReference type="PRINTS" id="PR00869">
    <property type="entry name" value="DNAPOLX"/>
</dbReference>
<feature type="active site" description="Nucleophile; Schiff-base intermediate with DNA; for 5'-dRP lyase activity" evidence="9">
    <location>
        <position position="200"/>
    </location>
</feature>
<dbReference type="InterPro" id="IPR022312">
    <property type="entry name" value="DNA_pol_X"/>
</dbReference>
<dbReference type="Pfam" id="PF10391">
    <property type="entry name" value="DNA_pol_lambd_f"/>
    <property type="match status" value="1"/>
</dbReference>
<keyword evidence="10" id="KW-0539">Nucleus</keyword>
<dbReference type="InterPro" id="IPR028207">
    <property type="entry name" value="DNA_pol_B_palm_palm"/>
</dbReference>
<dbReference type="PANTHER" id="PTHR11276">
    <property type="entry name" value="DNA POLYMERASE TYPE-X FAMILY MEMBER"/>
    <property type="match status" value="1"/>
</dbReference>
<dbReference type="EC" id="2.7.7.7" evidence="10"/>
<evidence type="ECO:0000256" key="6">
    <source>
        <dbReference type="ARBA" id="ARBA00022932"/>
    </source>
</evidence>
<evidence type="ECO:0000256" key="11">
    <source>
        <dbReference type="SAM" id="MobiDB-lite"/>
    </source>
</evidence>
<dbReference type="PRINTS" id="PR00870">
    <property type="entry name" value="DNAPOLXBETA"/>
</dbReference>
<dbReference type="Pfam" id="PF14791">
    <property type="entry name" value="DNA_pol_B_thumb"/>
    <property type="match status" value="1"/>
</dbReference>
<dbReference type="PANTHER" id="PTHR11276:SF28">
    <property type="entry name" value="DNA POLYMERASE LAMBDA"/>
    <property type="match status" value="1"/>
</dbReference>
<dbReference type="InterPro" id="IPR002054">
    <property type="entry name" value="DNA-dir_DNA_pol_X"/>
</dbReference>
<evidence type="ECO:0000256" key="4">
    <source>
        <dbReference type="ARBA" id="ARBA00022705"/>
    </source>
</evidence>
<evidence type="ECO:0000256" key="3">
    <source>
        <dbReference type="ARBA" id="ARBA00022695"/>
    </source>
</evidence>
<comment type="caution">
    <text evidence="13">The sequence shown here is derived from an EMBL/GenBank/DDBJ whole genome shotgun (WGS) entry which is preliminary data.</text>
</comment>
<dbReference type="SUPFAM" id="SSF47802">
    <property type="entry name" value="DNA polymerase beta, N-terminal domain-like"/>
    <property type="match status" value="1"/>
</dbReference>
<dbReference type="Pfam" id="PF14792">
    <property type="entry name" value="DNA_pol_B_palm"/>
    <property type="match status" value="1"/>
</dbReference>
<dbReference type="SUPFAM" id="SSF81585">
    <property type="entry name" value="PsbU/PolX domain-like"/>
    <property type="match status" value="1"/>
</dbReference>
<dbReference type="Gene3D" id="3.30.460.10">
    <property type="entry name" value="Beta Polymerase, domain 2"/>
    <property type="match status" value="1"/>
</dbReference>
<dbReference type="CDD" id="cd00141">
    <property type="entry name" value="NT_POLXc"/>
    <property type="match status" value="1"/>
</dbReference>
<comment type="function">
    <text evidence="10">DNA polymerase that functions in several pathways of DNA repair. Involved in base excision repair (BER) responsible for repair of lesions that give rise to abasic (AP) sites in DNA. Also contributes to DNA double-strand break repair by non-homologous end joining and homologous recombination. Has both template-dependent and template-independent (terminal transferase) DNA polymerase activities. Has also a 5'-deoxyribose-5-phosphate lyase (dRP lyase) activity.</text>
</comment>
<dbReference type="EMBL" id="CAMXCT020003567">
    <property type="protein sequence ID" value="CAL1158505.1"/>
    <property type="molecule type" value="Genomic_DNA"/>
</dbReference>
<evidence type="ECO:0000256" key="2">
    <source>
        <dbReference type="ARBA" id="ARBA00022679"/>
    </source>
</evidence>
<dbReference type="InterPro" id="IPR002008">
    <property type="entry name" value="DNA_pol_X_beta-like"/>
</dbReference>
<dbReference type="GO" id="GO:0006303">
    <property type="term" value="P:double-strand break repair via nonhomologous end joining"/>
    <property type="evidence" value="ECO:0007669"/>
    <property type="project" value="TreeGrafter"/>
</dbReference>
<evidence type="ECO:0000256" key="5">
    <source>
        <dbReference type="ARBA" id="ARBA00022763"/>
    </source>
</evidence>
<feature type="domain" description="DNA-directed DNA polymerase X" evidence="12">
    <location>
        <begin position="137"/>
        <end position="489"/>
    </location>
</feature>
<evidence type="ECO:0000256" key="9">
    <source>
        <dbReference type="PIRSR" id="PIRSR622312-50"/>
    </source>
</evidence>
<name>A0A9P1D8F9_9DINO</name>
<dbReference type="AlphaFoldDB" id="A0A9P1D8F9"/>
<dbReference type="Gene3D" id="3.30.210.10">
    <property type="entry name" value="DNA polymerase, thumb domain"/>
    <property type="match status" value="1"/>
</dbReference>
<evidence type="ECO:0000313" key="13">
    <source>
        <dbReference type="EMBL" id="CAI4005130.1"/>
    </source>
</evidence>
<dbReference type="InterPro" id="IPR043519">
    <property type="entry name" value="NT_sf"/>
</dbReference>
<dbReference type="OrthoDB" id="205514at2759"/>
<keyword evidence="2 10" id="KW-0808">Transferase</keyword>
<comment type="catalytic activity">
    <reaction evidence="8 10">
        <text>DNA(n) + a 2'-deoxyribonucleoside 5'-triphosphate = DNA(n+1) + diphosphate</text>
        <dbReference type="Rhea" id="RHEA:22508"/>
        <dbReference type="Rhea" id="RHEA-COMP:17339"/>
        <dbReference type="Rhea" id="RHEA-COMP:17340"/>
        <dbReference type="ChEBI" id="CHEBI:33019"/>
        <dbReference type="ChEBI" id="CHEBI:61560"/>
        <dbReference type="ChEBI" id="CHEBI:173112"/>
        <dbReference type="EC" id="2.7.7.7"/>
    </reaction>
</comment>
<dbReference type="SUPFAM" id="SSF52113">
    <property type="entry name" value="BRCT domain"/>
    <property type="match status" value="1"/>
</dbReference>